<keyword evidence="4" id="KW-1185">Reference proteome</keyword>
<evidence type="ECO:0000313" key="4">
    <source>
        <dbReference type="Proteomes" id="UP000009374"/>
    </source>
</evidence>
<feature type="transmembrane region" description="Helical" evidence="1">
    <location>
        <begin position="37"/>
        <end position="54"/>
    </location>
</feature>
<dbReference type="PANTHER" id="PTHR14969:SF13">
    <property type="entry name" value="AT30094P"/>
    <property type="match status" value="1"/>
</dbReference>
<evidence type="ECO:0000313" key="3">
    <source>
        <dbReference type="EMBL" id="EES51605.1"/>
    </source>
</evidence>
<sequence length="188" mass="20099">MNGLASLDLSLYHRILYAPHPPWLNAVFIFVTRPENFAVGLVVAVFFLLLWGGGRGRALVLSAGVGVALSDPLASRLLKSLFHRIRPCHGEAPAHLPLGCSDSYSFPSSHAVNIFCEATIISLIYPRATPYAAVFAAIVGYSRIYLGVHYPFDVMGGAVIGVATGIVVVRTLSRIPVLAPLFSGSPRA</sequence>
<feature type="transmembrane region" description="Helical" evidence="1">
    <location>
        <begin position="131"/>
        <end position="148"/>
    </location>
</feature>
<organism evidence="3 4">
    <name type="scientific">Leptospirillum ferrodiazotrophum</name>
    <dbReference type="NCBI Taxonomy" id="412449"/>
    <lineage>
        <taxon>Bacteria</taxon>
        <taxon>Pseudomonadati</taxon>
        <taxon>Nitrospirota</taxon>
        <taxon>Nitrospiria</taxon>
        <taxon>Nitrospirales</taxon>
        <taxon>Nitrospiraceae</taxon>
        <taxon>Leptospirillum</taxon>
    </lineage>
</organism>
<feature type="domain" description="Phosphatidic acid phosphatase type 2/haloperoxidase" evidence="2">
    <location>
        <begin position="60"/>
        <end position="169"/>
    </location>
</feature>
<keyword evidence="1" id="KW-0812">Transmembrane</keyword>
<dbReference type="Proteomes" id="UP000009374">
    <property type="component" value="Unassembled WGS sequence"/>
</dbReference>
<dbReference type="InterPro" id="IPR000326">
    <property type="entry name" value="PAP2/HPO"/>
</dbReference>
<evidence type="ECO:0000256" key="1">
    <source>
        <dbReference type="SAM" id="Phobius"/>
    </source>
</evidence>
<proteinExistence type="predicted"/>
<dbReference type="PANTHER" id="PTHR14969">
    <property type="entry name" value="SPHINGOSINE-1-PHOSPHATE PHOSPHOHYDROLASE"/>
    <property type="match status" value="1"/>
</dbReference>
<dbReference type="SUPFAM" id="SSF48317">
    <property type="entry name" value="Acid phosphatase/Vanadium-dependent haloperoxidase"/>
    <property type="match status" value="1"/>
</dbReference>
<dbReference type="Gene3D" id="1.20.144.10">
    <property type="entry name" value="Phosphatidic acid phosphatase type 2/haloperoxidase"/>
    <property type="match status" value="1"/>
</dbReference>
<reference evidence="3 4" key="1">
    <citation type="journal article" date="2009" name="Appl. Environ. Microbiol.">
        <title>Community genomic and proteomic analyses of chemoautotrophic iron-oxidizing "Leptospirillum rubarum" (Group II) and "Leptospirillum ferrodiazotrophum" (Group III) bacteria in acid mine drainage biofilms.</title>
        <authorList>
            <person name="Goltsman D.S."/>
            <person name="Denef V.J."/>
            <person name="Singer S.W."/>
            <person name="VerBerkmoes N.C."/>
            <person name="Lefsrud M."/>
            <person name="Mueller R.S."/>
            <person name="Dick G.J."/>
            <person name="Sun C.L."/>
            <person name="Wheeler K.E."/>
            <person name="Zemla A."/>
            <person name="Baker B.J."/>
            <person name="Hauser L."/>
            <person name="Land M."/>
            <person name="Shah M.B."/>
            <person name="Thelen M.P."/>
            <person name="Hettich R.L."/>
            <person name="Banfield J.F."/>
        </authorList>
    </citation>
    <scope>NUCLEOTIDE SEQUENCE [LARGE SCALE GENOMIC DNA]</scope>
</reference>
<dbReference type="AlphaFoldDB" id="C6I0F0"/>
<keyword evidence="1" id="KW-0472">Membrane</keyword>
<gene>
    <name evidence="3" type="ORF">UBAL3_95680043</name>
</gene>
<dbReference type="Pfam" id="PF01569">
    <property type="entry name" value="PAP2"/>
    <property type="match status" value="1"/>
</dbReference>
<dbReference type="InterPro" id="IPR036938">
    <property type="entry name" value="PAP2/HPO_sf"/>
</dbReference>
<evidence type="ECO:0000259" key="2">
    <source>
        <dbReference type="SMART" id="SM00014"/>
    </source>
</evidence>
<accession>C6I0F0</accession>
<dbReference type="SMART" id="SM00014">
    <property type="entry name" value="acidPPc"/>
    <property type="match status" value="1"/>
</dbReference>
<protein>
    <submittedName>
        <fullName evidence="3">Phosphoesterase, PA-phosphatase related</fullName>
    </submittedName>
</protein>
<keyword evidence="1" id="KW-1133">Transmembrane helix</keyword>
<name>C6I0F0_9BACT</name>
<dbReference type="EMBL" id="GG693887">
    <property type="protein sequence ID" value="EES51605.1"/>
    <property type="molecule type" value="Genomic_DNA"/>
</dbReference>
<feature type="transmembrane region" description="Helical" evidence="1">
    <location>
        <begin position="154"/>
        <end position="172"/>
    </location>
</feature>